<organism evidence="1 2">
    <name type="scientific">Zarea fungicola</name>
    <dbReference type="NCBI Taxonomy" id="93591"/>
    <lineage>
        <taxon>Eukaryota</taxon>
        <taxon>Fungi</taxon>
        <taxon>Dikarya</taxon>
        <taxon>Ascomycota</taxon>
        <taxon>Pezizomycotina</taxon>
        <taxon>Sordariomycetes</taxon>
        <taxon>Hypocreomycetidae</taxon>
        <taxon>Hypocreales</taxon>
        <taxon>Cordycipitaceae</taxon>
        <taxon>Zarea</taxon>
    </lineage>
</organism>
<reference evidence="1" key="1">
    <citation type="submission" date="2022-08" db="EMBL/GenBank/DDBJ databases">
        <title>Genome Sequence of Lecanicillium fungicola.</title>
        <authorList>
            <person name="Buettner E."/>
        </authorList>
    </citation>
    <scope>NUCLEOTIDE SEQUENCE</scope>
    <source>
        <strain evidence="1">Babe33</strain>
    </source>
</reference>
<dbReference type="Proteomes" id="UP001143910">
    <property type="component" value="Unassembled WGS sequence"/>
</dbReference>
<gene>
    <name evidence="1" type="ORF">NQ176_g10394</name>
</gene>
<sequence length="155" mass="16843">MNFDEDTRMTGTGPDEDNVGLETPVGDSVGHSHMYLGQQSSVSVAIEDHGYSNALFHNSSFPFMPDTEESGSDSEESDSDPMEGVEYTDTGCIPMEGVEYTDTGCIPMEGVEYTGDSAADETFYYLLAMPLPAEGISLDTCVARLVEGMRRLRLN</sequence>
<proteinExistence type="predicted"/>
<name>A0ACC1MGE2_9HYPO</name>
<evidence type="ECO:0000313" key="2">
    <source>
        <dbReference type="Proteomes" id="UP001143910"/>
    </source>
</evidence>
<evidence type="ECO:0000313" key="1">
    <source>
        <dbReference type="EMBL" id="KAJ2965909.1"/>
    </source>
</evidence>
<dbReference type="EMBL" id="JANJQO010002808">
    <property type="protein sequence ID" value="KAJ2965909.1"/>
    <property type="molecule type" value="Genomic_DNA"/>
</dbReference>
<protein>
    <submittedName>
        <fullName evidence="1">Uncharacterized protein</fullName>
    </submittedName>
</protein>
<accession>A0ACC1MGE2</accession>
<keyword evidence="2" id="KW-1185">Reference proteome</keyword>
<comment type="caution">
    <text evidence="1">The sequence shown here is derived from an EMBL/GenBank/DDBJ whole genome shotgun (WGS) entry which is preliminary data.</text>
</comment>